<organism evidence="8 9">
    <name type="scientific">Seminavis robusta</name>
    <dbReference type="NCBI Taxonomy" id="568900"/>
    <lineage>
        <taxon>Eukaryota</taxon>
        <taxon>Sar</taxon>
        <taxon>Stramenopiles</taxon>
        <taxon>Ochrophyta</taxon>
        <taxon>Bacillariophyta</taxon>
        <taxon>Bacillariophyceae</taxon>
        <taxon>Bacillariophycidae</taxon>
        <taxon>Naviculales</taxon>
        <taxon>Naviculaceae</taxon>
        <taxon>Seminavis</taxon>
    </lineage>
</organism>
<comment type="pathway">
    <text evidence="1">Protein modification; protein glycosylation.</text>
</comment>
<comment type="similarity">
    <text evidence="2 5">Belongs to the glycosyltransferase 10 family.</text>
</comment>
<accession>A0A9N8EZD0</accession>
<dbReference type="InterPro" id="IPR001503">
    <property type="entry name" value="Glyco_trans_10"/>
</dbReference>
<feature type="region of interest" description="Disordered" evidence="6">
    <location>
        <begin position="79"/>
        <end position="99"/>
    </location>
</feature>
<dbReference type="Pfam" id="PF00852">
    <property type="entry name" value="Glyco_transf_10"/>
    <property type="match status" value="1"/>
</dbReference>
<dbReference type="SUPFAM" id="SSF53756">
    <property type="entry name" value="UDP-Glycosyltransferase/glycogen phosphorylase"/>
    <property type="match status" value="1"/>
</dbReference>
<dbReference type="GO" id="GO:0046920">
    <property type="term" value="F:alpha-(1-&gt;3)-fucosyltransferase activity"/>
    <property type="evidence" value="ECO:0007669"/>
    <property type="project" value="TreeGrafter"/>
</dbReference>
<dbReference type="Gene3D" id="3.40.50.11660">
    <property type="entry name" value="Glycosyl transferase family 10, C-terminal domain"/>
    <property type="match status" value="1"/>
</dbReference>
<name>A0A9N8EZD0_9STRA</name>
<feature type="region of interest" description="Disordered" evidence="6">
    <location>
        <begin position="1"/>
        <end position="50"/>
    </location>
</feature>
<feature type="domain" description="Fucosyltransferase C-terminal" evidence="7">
    <location>
        <begin position="349"/>
        <end position="477"/>
    </location>
</feature>
<comment type="subcellular location">
    <subcellularLocation>
        <location evidence="5">Golgi apparatus</location>
        <location evidence="5">Golgi stack membrane</location>
        <topology evidence="5">Single-pass type II membrane protein</topology>
    </subcellularLocation>
</comment>
<evidence type="ECO:0000313" key="8">
    <source>
        <dbReference type="EMBL" id="CAB9529623.1"/>
    </source>
</evidence>
<evidence type="ECO:0000313" key="9">
    <source>
        <dbReference type="Proteomes" id="UP001153069"/>
    </source>
</evidence>
<feature type="region of interest" description="Disordered" evidence="6">
    <location>
        <begin position="140"/>
        <end position="170"/>
    </location>
</feature>
<feature type="compositionally biased region" description="Low complexity" evidence="6">
    <location>
        <begin position="23"/>
        <end position="42"/>
    </location>
</feature>
<dbReference type="OrthoDB" id="41604at2759"/>
<dbReference type="EMBL" id="CAICTM010002561">
    <property type="protein sequence ID" value="CAB9529623.1"/>
    <property type="molecule type" value="Genomic_DNA"/>
</dbReference>
<evidence type="ECO:0000256" key="2">
    <source>
        <dbReference type="ARBA" id="ARBA00008919"/>
    </source>
</evidence>
<proteinExistence type="inferred from homology"/>
<evidence type="ECO:0000256" key="4">
    <source>
        <dbReference type="ARBA" id="ARBA00022679"/>
    </source>
</evidence>
<dbReference type="AlphaFoldDB" id="A0A9N8EZD0"/>
<dbReference type="PANTHER" id="PTHR11929:SF194">
    <property type="entry name" value="ALPHA-(1,3)-FUCOSYLTRANSFERASE 10"/>
    <property type="match status" value="1"/>
</dbReference>
<dbReference type="PANTHER" id="PTHR11929">
    <property type="entry name" value="ALPHA- 1,3 -FUCOSYLTRANSFERASE"/>
    <property type="match status" value="1"/>
</dbReference>
<evidence type="ECO:0000256" key="1">
    <source>
        <dbReference type="ARBA" id="ARBA00004922"/>
    </source>
</evidence>
<evidence type="ECO:0000256" key="3">
    <source>
        <dbReference type="ARBA" id="ARBA00022676"/>
    </source>
</evidence>
<evidence type="ECO:0000259" key="7">
    <source>
        <dbReference type="Pfam" id="PF00852"/>
    </source>
</evidence>
<gene>
    <name evidence="8" type="ORF">SEMRO_2563_G331360.1</name>
</gene>
<keyword evidence="5" id="KW-0333">Golgi apparatus</keyword>
<dbReference type="GO" id="GO:0032580">
    <property type="term" value="C:Golgi cisterna membrane"/>
    <property type="evidence" value="ECO:0007669"/>
    <property type="project" value="UniProtKB-SubCell"/>
</dbReference>
<dbReference type="Proteomes" id="UP001153069">
    <property type="component" value="Unassembled WGS sequence"/>
</dbReference>
<dbReference type="EC" id="2.4.1.-" evidence="5"/>
<sequence length="520" mass="58791">MAVVRRHNHPLVVHPSSPAFSDTTTASSRASSTTPVSSRASPLAADSTDSSQKRLRLDWTRWRQVVRVVKMRALKVFSNTGTPSEEETEDGTPATDSTRKHWKSLVKEFCLFAATAIIIWQSQRNGKSLVHMQMAQVTDKTTDTSTSTSSTEPQIQVQPASITKNDKDDDDKRLEQTEQEFNDNFHLPNDGGGIFFCGYANYDMAQAFFPDYMKRYTGGLDSGTHDYLPYATQNKRLPDKKDILVFGLHGPCAVDARRFPGKVLFVNGEPNGPNMVLQLTLPGRSPGQDVYQIGLLPDTDHSVLIFHGVWNLMRLQPSVYQTLWIPDQKPVNSGKYRGLMYMNRQCYPHREAAVNRISSVMIVYHGGNCRGIAAKQPAHPSFQRMERVPTERFWAANRDVYSEYTFCMAMENSRTQHYMSEKIIMAFLAGCIPVYFGSTEVFQVFNKNAFVFYEIDDPLPALAQLQELHTNKTAYQEMLRQPIMANGDETVREYFSVKDNIGGGFLKKKLRKVMGLDDDA</sequence>
<dbReference type="InterPro" id="IPR038577">
    <property type="entry name" value="GT10-like_C_sf"/>
</dbReference>
<reference evidence="8" key="1">
    <citation type="submission" date="2020-06" db="EMBL/GenBank/DDBJ databases">
        <authorList>
            <consortium name="Plant Systems Biology data submission"/>
        </authorList>
    </citation>
    <scope>NUCLEOTIDE SEQUENCE</scope>
    <source>
        <strain evidence="8">D6</strain>
    </source>
</reference>
<keyword evidence="5" id="KW-0812">Transmembrane</keyword>
<evidence type="ECO:0000256" key="6">
    <source>
        <dbReference type="SAM" id="MobiDB-lite"/>
    </source>
</evidence>
<evidence type="ECO:0000256" key="5">
    <source>
        <dbReference type="RuleBase" id="RU003832"/>
    </source>
</evidence>
<comment type="caution">
    <text evidence="8">The sequence shown here is derived from an EMBL/GenBank/DDBJ whole genome shotgun (WGS) entry which is preliminary data.</text>
</comment>
<keyword evidence="4 5" id="KW-0808">Transferase</keyword>
<feature type="compositionally biased region" description="Polar residues" evidence="6">
    <location>
        <begin position="152"/>
        <end position="163"/>
    </location>
</feature>
<protein>
    <recommendedName>
        <fullName evidence="5">Fucosyltransferase</fullName>
        <ecNumber evidence="5">2.4.1.-</ecNumber>
    </recommendedName>
</protein>
<keyword evidence="3 5" id="KW-0328">Glycosyltransferase</keyword>
<keyword evidence="9" id="KW-1185">Reference proteome</keyword>
<dbReference type="InterPro" id="IPR055270">
    <property type="entry name" value="Glyco_tran_10_C"/>
</dbReference>
<keyword evidence="5" id="KW-0472">Membrane</keyword>